<feature type="transmembrane region" description="Helical" evidence="12">
    <location>
        <begin position="281"/>
        <end position="300"/>
    </location>
</feature>
<keyword evidence="5 12" id="KW-0812">Transmembrane</keyword>
<organism evidence="15 16">
    <name type="scientific">Aspergillus ruber (strain CBS 135680)</name>
    <dbReference type="NCBI Taxonomy" id="1388766"/>
    <lineage>
        <taxon>Eukaryota</taxon>
        <taxon>Fungi</taxon>
        <taxon>Dikarya</taxon>
        <taxon>Ascomycota</taxon>
        <taxon>Pezizomycotina</taxon>
        <taxon>Eurotiomycetes</taxon>
        <taxon>Eurotiomycetidae</taxon>
        <taxon>Eurotiales</taxon>
        <taxon>Aspergillaceae</taxon>
        <taxon>Aspergillus</taxon>
        <taxon>Aspergillus subgen. Aspergillus</taxon>
    </lineage>
</organism>
<dbReference type="GO" id="GO:0140359">
    <property type="term" value="F:ABC-type transporter activity"/>
    <property type="evidence" value="ECO:0007669"/>
    <property type="project" value="InterPro"/>
</dbReference>
<dbReference type="Gene3D" id="3.40.50.300">
    <property type="entry name" value="P-loop containing nucleotide triphosphate hydrolases"/>
    <property type="match status" value="2"/>
</dbReference>
<feature type="transmembrane region" description="Helical" evidence="12">
    <location>
        <begin position="382"/>
        <end position="398"/>
    </location>
</feature>
<dbReference type="CDD" id="cd18604">
    <property type="entry name" value="ABC_6TM_VMR1_D2_like"/>
    <property type="match status" value="1"/>
</dbReference>
<dbReference type="InterPro" id="IPR003439">
    <property type="entry name" value="ABC_transporter-like_ATP-bd"/>
</dbReference>
<feature type="transmembrane region" description="Helical" evidence="12">
    <location>
        <begin position="1057"/>
        <end position="1077"/>
    </location>
</feature>
<name>A0A017SDB9_ASPRC</name>
<dbReference type="STRING" id="1388766.A0A017SDB9"/>
<feature type="transmembrane region" description="Helical" evidence="12">
    <location>
        <begin position="833"/>
        <end position="858"/>
    </location>
</feature>
<dbReference type="Pfam" id="PF00005">
    <property type="entry name" value="ABC_tran"/>
    <property type="match status" value="2"/>
</dbReference>
<feature type="transmembrane region" description="Helical" evidence="12">
    <location>
        <begin position="357"/>
        <end position="376"/>
    </location>
</feature>
<comment type="similarity">
    <text evidence="2">Belongs to the ABC transporter superfamily. ABCC family. Conjugate transporter (TC 3.A.1.208) subfamily.</text>
</comment>
<feature type="transmembrane region" description="Helical" evidence="12">
    <location>
        <begin position="76"/>
        <end position="96"/>
    </location>
</feature>
<evidence type="ECO:0000256" key="8">
    <source>
        <dbReference type="ARBA" id="ARBA00022840"/>
    </source>
</evidence>
<dbReference type="CDD" id="cd03250">
    <property type="entry name" value="ABCC_MRP_domain1"/>
    <property type="match status" value="1"/>
</dbReference>
<dbReference type="GO" id="GO:0005737">
    <property type="term" value="C:cytoplasm"/>
    <property type="evidence" value="ECO:0007669"/>
    <property type="project" value="UniProtKB-ARBA"/>
</dbReference>
<feature type="domain" description="ABC transporter" evidence="13">
    <location>
        <begin position="1152"/>
        <end position="1382"/>
    </location>
</feature>
<feature type="transmembrane region" description="Helical" evidence="12">
    <location>
        <begin position="243"/>
        <end position="269"/>
    </location>
</feature>
<feature type="transmembrane region" description="Helical" evidence="12">
    <location>
        <begin position="1089"/>
        <end position="1111"/>
    </location>
</feature>
<evidence type="ECO:0000259" key="14">
    <source>
        <dbReference type="PROSITE" id="PS50929"/>
    </source>
</evidence>
<dbReference type="Gene3D" id="1.20.1560.10">
    <property type="entry name" value="ABC transporter type 1, transmembrane domain"/>
    <property type="match status" value="2"/>
</dbReference>
<keyword evidence="3" id="KW-0813">Transport</keyword>
<dbReference type="SMART" id="SM00382">
    <property type="entry name" value="AAA"/>
    <property type="match status" value="2"/>
</dbReference>
<evidence type="ECO:0000256" key="10">
    <source>
        <dbReference type="ARBA" id="ARBA00023136"/>
    </source>
</evidence>
<keyword evidence="4" id="KW-1003">Cell membrane</keyword>
<dbReference type="PANTHER" id="PTHR24223:SF464">
    <property type="entry name" value="ABC-TYPE TRANSPORTER CICA"/>
    <property type="match status" value="1"/>
</dbReference>
<evidence type="ECO:0000256" key="1">
    <source>
        <dbReference type="ARBA" id="ARBA00004651"/>
    </source>
</evidence>
<feature type="transmembrane region" description="Helical" evidence="12">
    <location>
        <begin position="499"/>
        <end position="521"/>
    </location>
</feature>
<keyword evidence="16" id="KW-1185">Reference proteome</keyword>
<dbReference type="GO" id="GO:0016887">
    <property type="term" value="F:ATP hydrolysis activity"/>
    <property type="evidence" value="ECO:0007669"/>
    <property type="project" value="InterPro"/>
</dbReference>
<dbReference type="InterPro" id="IPR036640">
    <property type="entry name" value="ABC1_TM_sf"/>
</dbReference>
<feature type="transmembrane region" description="Helical" evidence="12">
    <location>
        <begin position="908"/>
        <end position="924"/>
    </location>
</feature>
<reference evidence="16" key="1">
    <citation type="journal article" date="2014" name="Nat. Commun.">
        <title>Genomic adaptations of the halophilic Dead Sea filamentous fungus Eurotium rubrum.</title>
        <authorList>
            <person name="Kis-Papo T."/>
            <person name="Weig A.R."/>
            <person name="Riley R."/>
            <person name="Persoh D."/>
            <person name="Salamov A."/>
            <person name="Sun H."/>
            <person name="Lipzen A."/>
            <person name="Wasser S.P."/>
            <person name="Rambold G."/>
            <person name="Grigoriev I.V."/>
            <person name="Nevo E."/>
        </authorList>
    </citation>
    <scope>NUCLEOTIDE SEQUENCE [LARGE SCALE GENOMIC DNA]</scope>
    <source>
        <strain evidence="16">CBS 135680</strain>
    </source>
</reference>
<dbReference type="Proteomes" id="UP000019804">
    <property type="component" value="Unassembled WGS sequence"/>
</dbReference>
<evidence type="ECO:0000256" key="5">
    <source>
        <dbReference type="ARBA" id="ARBA00022692"/>
    </source>
</evidence>
<evidence type="ECO:0000256" key="4">
    <source>
        <dbReference type="ARBA" id="ARBA00022475"/>
    </source>
</evidence>
<keyword evidence="6" id="KW-0677">Repeat</keyword>
<evidence type="ECO:0000256" key="3">
    <source>
        <dbReference type="ARBA" id="ARBA00022448"/>
    </source>
</evidence>
<dbReference type="RefSeq" id="XP_040637913.1">
    <property type="nucleotide sequence ID" value="XM_040787712.1"/>
</dbReference>
<evidence type="ECO:0000256" key="2">
    <source>
        <dbReference type="ARBA" id="ARBA00009726"/>
    </source>
</evidence>
<feature type="transmembrane region" description="Helical" evidence="12">
    <location>
        <begin position="464"/>
        <end position="487"/>
    </location>
</feature>
<keyword evidence="11" id="KW-0325">Glycoprotein</keyword>
<dbReference type="PROSITE" id="PS50893">
    <property type="entry name" value="ABC_TRANSPORTER_2"/>
    <property type="match status" value="2"/>
</dbReference>
<dbReference type="OrthoDB" id="6500128at2759"/>
<dbReference type="FunFam" id="1.20.1560.10:FF:000013">
    <property type="entry name" value="ABC transporter C family member 2"/>
    <property type="match status" value="1"/>
</dbReference>
<protein>
    <submittedName>
        <fullName evidence="15">Abc transporter</fullName>
    </submittedName>
</protein>
<dbReference type="Pfam" id="PF00664">
    <property type="entry name" value="ABC_membrane"/>
    <property type="match status" value="2"/>
</dbReference>
<dbReference type="InterPro" id="IPR011527">
    <property type="entry name" value="ABC1_TM_dom"/>
</dbReference>
<dbReference type="GO" id="GO:0005524">
    <property type="term" value="F:ATP binding"/>
    <property type="evidence" value="ECO:0007669"/>
    <property type="project" value="UniProtKB-KW"/>
</dbReference>
<evidence type="ECO:0000313" key="16">
    <source>
        <dbReference type="Proteomes" id="UP000019804"/>
    </source>
</evidence>
<evidence type="ECO:0000256" key="12">
    <source>
        <dbReference type="SAM" id="Phobius"/>
    </source>
</evidence>
<dbReference type="InterPro" id="IPR017871">
    <property type="entry name" value="ABC_transporter-like_CS"/>
</dbReference>
<proteinExistence type="inferred from homology"/>
<keyword evidence="7" id="KW-0547">Nucleotide-binding</keyword>
<keyword evidence="8" id="KW-0067">ATP-binding</keyword>
<dbReference type="SUPFAM" id="SSF52540">
    <property type="entry name" value="P-loop containing nucleoside triphosphate hydrolases"/>
    <property type="match status" value="2"/>
</dbReference>
<keyword evidence="9 12" id="KW-1133">Transmembrane helix</keyword>
<feature type="domain" description="ABC transmembrane type-1" evidence="14">
    <location>
        <begin position="246"/>
        <end position="526"/>
    </location>
</feature>
<evidence type="ECO:0000313" key="15">
    <source>
        <dbReference type="EMBL" id="EYE94225.1"/>
    </source>
</evidence>
<feature type="domain" description="ABC transmembrane type-1" evidence="14">
    <location>
        <begin position="835"/>
        <end position="1112"/>
    </location>
</feature>
<accession>A0A017SDB9</accession>
<evidence type="ECO:0000259" key="13">
    <source>
        <dbReference type="PROSITE" id="PS50893"/>
    </source>
</evidence>
<sequence length="1393" mass="155212">MPFDVVIRPNMLVLAGLCLLICVADVHLLCYRKQPAGLALNLQHVLLGLLNLLCSLVCAFGTLLSGWKDPRNCWPSVLVGLLWVMVFVLRLCYLAVPAKRCLYYVHANILALVLFLTTNLSEQVYPLIWFEAQHYEIISVRNFVQLAAAFASAVALPLLTPFHKTPSEYGSHSEKPCSPIQRWWLYTWVSPVVNKGYDSNGVMSPNDLLPNRKGFSGETWLQSYLEYNQMLSFRAILWRLFRYRLAVTAFWAVLCGASELVGTIGLYQLLLSLQRSPGTKLHPWFSVILFGGCPILRGLCMQTFEYYATHTIGDAKTCITTAVYRKLMLQQADATVDVGQLQSNISADIDRLGTLRYTILTAFMAPVEIIFSSTILYRIVGWYYIPSLVFLLVTRYPLSKFIVVAQTKAQSGVLQGTDERITKTSESIRAMTAIKILGHAQPFIQRILGARNRELDAIWRKMQVIVASESVSLALTFLALLLCLLLYTIVGKMPLEPGVVFTVVVVFNIVNSMFSLSVLGAGQYAQANVSLNRLSKFLDQPEKAAYPRDEATNTGETASQDTLITIQSGFCKSHTQADLEFVAPGLNVVTGDVGSGKSLLLQSLLFDRQRLQKTQFEPIAYTPQNPWLFRGSVRDNILFGTPFNQERYENVLSCCALELDLATFKDHDMKDVGEGGRRLSGGQRQRVTLARAVYSKADIVLLDDVLSGLDPKTFEWIVDNCILGPQMKDRKVVLVSNNDKLLARADMIVYMRDSTVCQITRPIKIEGAVVENESAVGSSPVSVVDVSESDCLEENNEPHEDNNEKINDLDSLRGRIGYKYISKYIRSFGCRTFIATMAIFTISAQAMDIALPAWLSIWSQAYTEGNNSHIGFFVGIFTGLGIARILLLAVSLILLYSGAWRASRDKHMEMLVVVFGATYAWVWRTPAGQVINRFSSDMASLDDTLFKTLRPVLETYLSIAFRILTVSSLVPLFLLPSIALTGLALYIGYRYRFASTAVKHMYAGSLTPLHHSISETASGLLTVHAYRAEKILQDRFNTAVDHHVRAWNGVSDLQRWLAVRMDLCVGLISFSVAVLAVTQRHANASTVGLSLTLTTGLCTSLLYLVYLSSLLEVEMTSYYRIESYIKDLPQELGPCDGSNVAEPEEWPTQGVVHIQNLTAGYSWDENEVLRDVNFSALAGERVAIVGRTGSGKSSLALSLLRLATKRRGSITIDGVEIESLEVEKLRQRISLIPQDPTLFDGTIRFNLDPSSRLPDGHLQTILDDVAGAPSKWRLDDLVEGNGENFSHGERQLIALARAIVNQSRIVILDEGTASLDKDSEARIHSVLRERFRDCTVIAITHQLHNIVDFDRVLVLDRGRVAEQGNPRDLLSTAGRGWFQSLYMQQHGPHPHTD</sequence>
<dbReference type="EMBL" id="KK088427">
    <property type="protein sequence ID" value="EYE94225.1"/>
    <property type="molecule type" value="Genomic_DNA"/>
</dbReference>
<dbReference type="FunFam" id="3.40.50.300:FF:002145">
    <property type="entry name" value="ABC transporter (MsbA subfamily)"/>
    <property type="match status" value="1"/>
</dbReference>
<dbReference type="CDD" id="cd03244">
    <property type="entry name" value="ABCC_MRP_domain2"/>
    <property type="match status" value="1"/>
</dbReference>
<dbReference type="InterPro" id="IPR003593">
    <property type="entry name" value="AAA+_ATPase"/>
</dbReference>
<evidence type="ECO:0000256" key="11">
    <source>
        <dbReference type="ARBA" id="ARBA00023180"/>
    </source>
</evidence>
<comment type="subcellular location">
    <subcellularLocation>
        <location evidence="1">Cell membrane</location>
        <topology evidence="1">Multi-pass membrane protein</topology>
    </subcellularLocation>
</comment>
<dbReference type="SUPFAM" id="SSF90123">
    <property type="entry name" value="ABC transporter transmembrane region"/>
    <property type="match status" value="2"/>
</dbReference>
<feature type="transmembrane region" description="Helical" evidence="12">
    <location>
        <begin position="102"/>
        <end position="120"/>
    </location>
</feature>
<dbReference type="InterPro" id="IPR027417">
    <property type="entry name" value="P-loop_NTPase"/>
</dbReference>
<dbReference type="InterPro" id="IPR050173">
    <property type="entry name" value="ABC_transporter_C-like"/>
</dbReference>
<feature type="transmembrane region" description="Helical" evidence="12">
    <location>
        <begin position="44"/>
        <end position="64"/>
    </location>
</feature>
<feature type="transmembrane region" description="Helical" evidence="12">
    <location>
        <begin position="959"/>
        <end position="989"/>
    </location>
</feature>
<dbReference type="GO" id="GO:0005886">
    <property type="term" value="C:plasma membrane"/>
    <property type="evidence" value="ECO:0007669"/>
    <property type="project" value="UniProtKB-SubCell"/>
</dbReference>
<evidence type="ECO:0000256" key="9">
    <source>
        <dbReference type="ARBA" id="ARBA00022989"/>
    </source>
</evidence>
<dbReference type="PROSITE" id="PS50929">
    <property type="entry name" value="ABC_TM1F"/>
    <property type="match status" value="2"/>
</dbReference>
<feature type="domain" description="ABC transporter" evidence="13">
    <location>
        <begin position="557"/>
        <end position="778"/>
    </location>
</feature>
<dbReference type="PANTHER" id="PTHR24223">
    <property type="entry name" value="ATP-BINDING CASSETTE SUB-FAMILY C"/>
    <property type="match status" value="1"/>
</dbReference>
<evidence type="ECO:0000256" key="7">
    <source>
        <dbReference type="ARBA" id="ARBA00022741"/>
    </source>
</evidence>
<evidence type="ECO:0000256" key="6">
    <source>
        <dbReference type="ARBA" id="ARBA00022737"/>
    </source>
</evidence>
<dbReference type="HOGENOM" id="CLU_000604_27_3_1"/>
<gene>
    <name evidence="15" type="ORF">EURHEDRAFT_98978</name>
</gene>
<feature type="transmembrane region" description="Helical" evidence="12">
    <location>
        <begin position="870"/>
        <end position="896"/>
    </location>
</feature>
<dbReference type="GeneID" id="63702836"/>
<dbReference type="PROSITE" id="PS00211">
    <property type="entry name" value="ABC_TRANSPORTER_1"/>
    <property type="match status" value="2"/>
</dbReference>
<keyword evidence="10 12" id="KW-0472">Membrane</keyword>